<comment type="caution">
    <text evidence="1">The sequence shown here is derived from an EMBL/GenBank/DDBJ whole genome shotgun (WGS) entry which is preliminary data.</text>
</comment>
<sequence length="97" mass="11144">MLRLVFSFFVRGGGGTKGSSNRKPIYLSYGSFFSWFLYPFPGCRFQFGPIRKPIISLALADPQTVRVRRLARFQKAWLAGVNQFSNEDLKLIFSKDE</sequence>
<evidence type="ECO:0000313" key="1">
    <source>
        <dbReference type="EMBL" id="KAK9047426.1"/>
    </source>
</evidence>
<proteinExistence type="predicted"/>
<accession>A0ABR2UCK8</accession>
<keyword evidence="2" id="KW-1185">Reference proteome</keyword>
<name>A0ABR2UCK8_9ROSI</name>
<protein>
    <submittedName>
        <fullName evidence="1">Uncharacterized protein</fullName>
    </submittedName>
</protein>
<organism evidence="1 2">
    <name type="scientific">Hibiscus sabdariffa</name>
    <name type="common">roselle</name>
    <dbReference type="NCBI Taxonomy" id="183260"/>
    <lineage>
        <taxon>Eukaryota</taxon>
        <taxon>Viridiplantae</taxon>
        <taxon>Streptophyta</taxon>
        <taxon>Embryophyta</taxon>
        <taxon>Tracheophyta</taxon>
        <taxon>Spermatophyta</taxon>
        <taxon>Magnoliopsida</taxon>
        <taxon>eudicotyledons</taxon>
        <taxon>Gunneridae</taxon>
        <taxon>Pentapetalae</taxon>
        <taxon>rosids</taxon>
        <taxon>malvids</taxon>
        <taxon>Malvales</taxon>
        <taxon>Malvaceae</taxon>
        <taxon>Malvoideae</taxon>
        <taxon>Hibiscus</taxon>
    </lineage>
</organism>
<evidence type="ECO:0000313" key="2">
    <source>
        <dbReference type="Proteomes" id="UP001396334"/>
    </source>
</evidence>
<dbReference type="EMBL" id="JBBPBN010000001">
    <property type="protein sequence ID" value="KAK9047426.1"/>
    <property type="molecule type" value="Genomic_DNA"/>
</dbReference>
<reference evidence="1 2" key="1">
    <citation type="journal article" date="2024" name="G3 (Bethesda)">
        <title>Genome assembly of Hibiscus sabdariffa L. provides insights into metabolisms of medicinal natural products.</title>
        <authorList>
            <person name="Kim T."/>
        </authorList>
    </citation>
    <scope>NUCLEOTIDE SEQUENCE [LARGE SCALE GENOMIC DNA]</scope>
    <source>
        <strain evidence="1">TK-2024</strain>
        <tissue evidence="1">Old leaves</tissue>
    </source>
</reference>
<gene>
    <name evidence="1" type="ORF">V6N11_053270</name>
</gene>
<dbReference type="Proteomes" id="UP001396334">
    <property type="component" value="Unassembled WGS sequence"/>
</dbReference>